<evidence type="ECO:0000313" key="1">
    <source>
        <dbReference type="EMBL" id="KAL3586355.1"/>
    </source>
</evidence>
<evidence type="ECO:0000313" key="2">
    <source>
        <dbReference type="Proteomes" id="UP000309997"/>
    </source>
</evidence>
<proteinExistence type="predicted"/>
<comment type="caution">
    <text evidence="1">The sequence shown here is derived from an EMBL/GenBank/DDBJ whole genome shotgun (WGS) entry which is preliminary data.</text>
</comment>
<reference evidence="1 2" key="1">
    <citation type="journal article" date="2024" name="Plant Biotechnol. J.">
        <title>Genome and CRISPR/Cas9 system of a widespread forest tree (Populus alba) in the world.</title>
        <authorList>
            <person name="Liu Y.J."/>
            <person name="Jiang P.F."/>
            <person name="Han X.M."/>
            <person name="Li X.Y."/>
            <person name="Wang H.M."/>
            <person name="Wang Y.J."/>
            <person name="Wang X.X."/>
            <person name="Zeng Q.Y."/>
        </authorList>
    </citation>
    <scope>NUCLEOTIDE SEQUENCE [LARGE SCALE GENOMIC DNA]</scope>
    <source>
        <strain evidence="2">cv. PAL-ZL1</strain>
    </source>
</reference>
<name>A0ACC4C609_POPAL</name>
<keyword evidence="2" id="KW-1185">Reference proteome</keyword>
<dbReference type="EMBL" id="RCHU02000006">
    <property type="protein sequence ID" value="KAL3586355.1"/>
    <property type="molecule type" value="Genomic_DNA"/>
</dbReference>
<sequence>MLTEPKLEEARPVVWKEGGDEGPSWGELVEVGGREVLEEDVVTKEVDLLDRNFVRIEFENDNRLLSKNVHGDANKISKRHCKELVRRYRPPLLEMHVNFCKIKFFWYSIAYTLVAVSEAQGHAGGIWILSSISFVAFQPWISLGNVLPIRFLWEAAPGSYRQSMPRPFLEFNFSFGIV</sequence>
<gene>
    <name evidence="1" type="ORF">D5086_013222</name>
</gene>
<organism evidence="1 2">
    <name type="scientific">Populus alba</name>
    <name type="common">White poplar</name>
    <dbReference type="NCBI Taxonomy" id="43335"/>
    <lineage>
        <taxon>Eukaryota</taxon>
        <taxon>Viridiplantae</taxon>
        <taxon>Streptophyta</taxon>
        <taxon>Embryophyta</taxon>
        <taxon>Tracheophyta</taxon>
        <taxon>Spermatophyta</taxon>
        <taxon>Magnoliopsida</taxon>
        <taxon>eudicotyledons</taxon>
        <taxon>Gunneridae</taxon>
        <taxon>Pentapetalae</taxon>
        <taxon>rosids</taxon>
        <taxon>fabids</taxon>
        <taxon>Malpighiales</taxon>
        <taxon>Salicaceae</taxon>
        <taxon>Saliceae</taxon>
        <taxon>Populus</taxon>
    </lineage>
</organism>
<dbReference type="Proteomes" id="UP000309997">
    <property type="component" value="Unassembled WGS sequence"/>
</dbReference>
<accession>A0ACC4C609</accession>
<protein>
    <submittedName>
        <fullName evidence="1">Uncharacterized protein</fullName>
    </submittedName>
</protein>